<feature type="chain" id="PRO_5037697802" evidence="1">
    <location>
        <begin position="21"/>
        <end position="161"/>
    </location>
</feature>
<dbReference type="Proteomes" id="UP000778951">
    <property type="component" value="Unassembled WGS sequence"/>
</dbReference>
<comment type="caution">
    <text evidence="2">The sequence shown here is derived from an EMBL/GenBank/DDBJ whole genome shotgun (WGS) entry which is preliminary data.</text>
</comment>
<sequence length="161" mass="18565">MKRIWMIGFLALATLSVASAAPQVEVRLVAKKDDKKKPQVPQPPKEPSFRLVDVPLVNYVLITEKDWQALEAYFDAFDQYAEDADRELAKIKKLKKEKKRPKAPRLNLSAVASNELPALLRNSKEKYLSISDSDRRTLESNLKEMREYITETQRLFNSNTK</sequence>
<dbReference type="AlphaFoldDB" id="A0A968KX92"/>
<protein>
    <submittedName>
        <fullName evidence="2">Uncharacterized protein</fullName>
    </submittedName>
</protein>
<keyword evidence="1" id="KW-0732">Signal</keyword>
<reference evidence="2" key="1">
    <citation type="submission" date="2020-03" db="EMBL/GenBank/DDBJ databases">
        <title>Spirochaetal bacteria isolated from arthropods constitute a novel genus Entomospira genus novum within the order Spirochaetales.</title>
        <authorList>
            <person name="Grana-Miraglia L."/>
            <person name="Sikutova S."/>
            <person name="Fingerle V."/>
            <person name="Sing A."/>
            <person name="Castillo-Ramirez S."/>
            <person name="Margos G."/>
            <person name="Rudolf I."/>
        </authorList>
    </citation>
    <scope>NUCLEOTIDE SEQUENCE</scope>
    <source>
        <strain evidence="2">BR149</strain>
    </source>
</reference>
<dbReference type="EMBL" id="JAATLM010000002">
    <property type="protein sequence ID" value="NIZ70102.1"/>
    <property type="molecule type" value="Genomic_DNA"/>
</dbReference>
<evidence type="ECO:0000313" key="3">
    <source>
        <dbReference type="Proteomes" id="UP000778951"/>
    </source>
</evidence>
<dbReference type="RefSeq" id="WP_167696333.1">
    <property type="nucleotide sequence ID" value="NZ_CP118182.1"/>
</dbReference>
<organism evidence="2 3">
    <name type="scientific">Entomospira culicis</name>
    <dbReference type="NCBI Taxonomy" id="2719989"/>
    <lineage>
        <taxon>Bacteria</taxon>
        <taxon>Pseudomonadati</taxon>
        <taxon>Spirochaetota</taxon>
        <taxon>Spirochaetia</taxon>
        <taxon>Spirochaetales</taxon>
        <taxon>Spirochaetaceae</taxon>
        <taxon>Entomospira</taxon>
    </lineage>
</organism>
<proteinExistence type="predicted"/>
<evidence type="ECO:0000313" key="2">
    <source>
        <dbReference type="EMBL" id="NIZ70102.1"/>
    </source>
</evidence>
<feature type="signal peptide" evidence="1">
    <location>
        <begin position="1"/>
        <end position="20"/>
    </location>
</feature>
<name>A0A968KX92_9SPIO</name>
<evidence type="ECO:0000256" key="1">
    <source>
        <dbReference type="SAM" id="SignalP"/>
    </source>
</evidence>
<accession>A0A968KX92</accession>
<gene>
    <name evidence="2" type="ORF">HCT48_07770</name>
</gene>
<keyword evidence="3" id="KW-1185">Reference proteome</keyword>